<sequence length="715" mass="76204">MMKFRYIAGGLLLAGCTITLSGCSDDDEYSAATGNIITTIETGDAVVTAVSAELKGKVLDLSKQNSDAYSVGVVYGENPDPTTAGTKTAGSIDSTGTVTTQLKGLTKGHTYYYSTYATLQGIVTKYGEVKSFVATDAKIATIGATDITATKATLGAQTQGLDGIMIEGESEMNYGFKISTDKAHLSDGYDYPIVASSNHVSKSVQGLLPGTTYYYTSYFQLGDGYVYGDTLSFTTAQQEMPYVDLGLSVLWAQYNLGAEAEEESGVHLGYGDLTGSNVSTYLTDYSVATDIAGTDQDILHQIDIDGDALMQSALPTQEQMAELVSGTTQKEETVNGVNGVRFTSKSNGNSIFIPYGGYRDGQSIVGEGAQGLLWSGSIYAPATDYSQTLNITNGAASTGVSKRSLGLAIRSVRRSPELSVDNSKLVIGDLENNGRIRVEIYNQYGSTANHPGITPSMIKFSKNMAITFTIKGLHDNYKNGTNDGHSNIAGLEYASASWSPSRWSSLTGDKYDANVTGDGTYTVWMETSSAAEGAAVFCVDINNLANDVADVSKVSVEINSIKFDIDPLYVMDYSNTVFINKDGDNTNGRIEIYNEYGSTKSAGVNASSLSFEGNMIVNFTITGIDGNLKSNASNAYRTELSYAAASWSPSYWGGSEFGRAIVTGDGTYEVFATLNAHAEGAVVWTIELYDLWKDLIDPTQVSVKINSVTCPGISK</sequence>
<evidence type="ECO:0000313" key="2">
    <source>
        <dbReference type="Proteomes" id="UP000887043"/>
    </source>
</evidence>
<evidence type="ECO:0000313" key="1">
    <source>
        <dbReference type="EMBL" id="GJG26469.1"/>
    </source>
</evidence>
<accession>A0AA37MK74</accession>
<organism evidence="1 2">
    <name type="scientific">Segatella bryantii</name>
    <name type="common">Prevotella bryantii</name>
    <dbReference type="NCBI Taxonomy" id="77095"/>
    <lineage>
        <taxon>Bacteria</taxon>
        <taxon>Pseudomonadati</taxon>
        <taxon>Bacteroidota</taxon>
        <taxon>Bacteroidia</taxon>
        <taxon>Bacteroidales</taxon>
        <taxon>Prevotellaceae</taxon>
        <taxon>Segatella</taxon>
    </lineage>
</organism>
<dbReference type="Proteomes" id="UP000887043">
    <property type="component" value="Unassembled WGS sequence"/>
</dbReference>
<evidence type="ECO:0008006" key="3">
    <source>
        <dbReference type="Google" id="ProtNLM"/>
    </source>
</evidence>
<dbReference type="AlphaFoldDB" id="A0AA37MK74"/>
<dbReference type="PROSITE" id="PS51257">
    <property type="entry name" value="PROKAR_LIPOPROTEIN"/>
    <property type="match status" value="1"/>
</dbReference>
<name>A0AA37MK74_SEGBR</name>
<reference evidence="1" key="1">
    <citation type="submission" date="2021-08" db="EMBL/GenBank/DDBJ databases">
        <title>Prevotella lacticifex sp. nov., isolated from rumen of cow.</title>
        <authorList>
            <person name="Shinkai T."/>
            <person name="Ikeyama N."/>
            <person name="Kumagai M."/>
            <person name="Ohmori H."/>
            <person name="Sakamoto M."/>
            <person name="Ohkuma M."/>
            <person name="Mitsumori M."/>
        </authorList>
    </citation>
    <scope>NUCLEOTIDE SEQUENCE</scope>
    <source>
        <strain evidence="1">DSM 11371</strain>
    </source>
</reference>
<protein>
    <recommendedName>
        <fullName evidence="3">Fimbrillin family protein</fullName>
    </recommendedName>
</protein>
<proteinExistence type="predicted"/>
<comment type="caution">
    <text evidence="1">The sequence shown here is derived from an EMBL/GenBank/DDBJ whole genome shotgun (WGS) entry which is preliminary data.</text>
</comment>
<gene>
    <name evidence="1" type="ORF">PRRU23_01690</name>
</gene>
<dbReference type="RefSeq" id="WP_223918684.1">
    <property type="nucleotide sequence ID" value="NZ_BPTR01000001.1"/>
</dbReference>
<dbReference type="EMBL" id="BPTR01000001">
    <property type="protein sequence ID" value="GJG26469.1"/>
    <property type="molecule type" value="Genomic_DNA"/>
</dbReference>